<comment type="caution">
    <text evidence="1">The sequence shown here is derived from an EMBL/GenBank/DDBJ whole genome shotgun (WGS) entry which is preliminary data.</text>
</comment>
<protein>
    <submittedName>
        <fullName evidence="1">DNA-damage-inducible protein D</fullName>
    </submittedName>
</protein>
<dbReference type="Proteomes" id="UP000011910">
    <property type="component" value="Unassembled WGS sequence"/>
</dbReference>
<dbReference type="eggNOG" id="ENOG5032THV">
    <property type="taxonomic scope" value="Bacteria"/>
</dbReference>
<keyword evidence="2" id="KW-1185">Reference proteome</keyword>
<evidence type="ECO:0000313" key="2">
    <source>
        <dbReference type="Proteomes" id="UP000011910"/>
    </source>
</evidence>
<evidence type="ECO:0000313" key="1">
    <source>
        <dbReference type="EMBL" id="EMR02866.1"/>
    </source>
</evidence>
<proteinExistence type="predicted"/>
<sequence>MLAHIDLIQKSNPHFEEFLHSLQERRLRFYATELQQTLELPELEQLEDALRRAMDVCRSQQLELAEHFKPIYRCEETQIIRDWKLSPLAWCLVLVNANPAHPEVARMQLTLIQRGFTEA</sequence>
<dbReference type="RefSeq" id="WP_009195409.1">
    <property type="nucleotide sequence ID" value="NZ_AODQ01000043.1"/>
</dbReference>
<dbReference type="AlphaFoldDB" id="M7N6L7"/>
<dbReference type="EMBL" id="AODQ01000043">
    <property type="protein sequence ID" value="EMR02866.1"/>
    <property type="molecule type" value="Genomic_DNA"/>
</dbReference>
<gene>
    <name evidence="1" type="ORF">ADICEAN_02013</name>
</gene>
<organism evidence="1 2">
    <name type="scientific">Cesiribacter andamanensis AMV16</name>
    <dbReference type="NCBI Taxonomy" id="1279009"/>
    <lineage>
        <taxon>Bacteria</taxon>
        <taxon>Pseudomonadati</taxon>
        <taxon>Bacteroidota</taxon>
        <taxon>Cytophagia</taxon>
        <taxon>Cytophagales</taxon>
        <taxon>Cesiribacteraceae</taxon>
        <taxon>Cesiribacter</taxon>
    </lineage>
</organism>
<reference evidence="1 2" key="1">
    <citation type="journal article" date="2013" name="Genome Announc.">
        <title>Draft Genome Sequence of Cesiribacter andamanensis Strain AMV16T, Isolated from a Soil Sample from a Mud Volcano in the Andaman Islands, India.</title>
        <authorList>
            <person name="Shivaji S."/>
            <person name="Ara S."/>
            <person name="Begum Z."/>
            <person name="Srinivas T.N."/>
            <person name="Singh A."/>
            <person name="Kumar Pinnaka A."/>
        </authorList>
    </citation>
    <scope>NUCLEOTIDE SEQUENCE [LARGE SCALE GENOMIC DNA]</scope>
    <source>
        <strain evidence="1 2">AMV16</strain>
    </source>
</reference>
<dbReference type="OrthoDB" id="1256452at2"/>
<name>M7N6L7_9BACT</name>
<accession>M7N6L7</accession>